<dbReference type="InterPro" id="IPR036638">
    <property type="entry name" value="HLH_DNA-bd_sf"/>
</dbReference>
<keyword evidence="5" id="KW-0175">Coiled coil</keyword>
<feature type="domain" description="BHLH" evidence="6">
    <location>
        <begin position="72"/>
        <end position="124"/>
    </location>
</feature>
<dbReference type="GO" id="GO:0046983">
    <property type="term" value="F:protein dimerization activity"/>
    <property type="evidence" value="ECO:0007669"/>
    <property type="project" value="InterPro"/>
</dbReference>
<dbReference type="PROSITE" id="PS50888">
    <property type="entry name" value="BHLH"/>
    <property type="match status" value="1"/>
</dbReference>
<protein>
    <recommendedName>
        <fullName evidence="6">BHLH domain-containing protein</fullName>
    </recommendedName>
</protein>
<keyword evidence="3" id="KW-0804">Transcription</keyword>
<proteinExistence type="predicted"/>
<dbReference type="Pfam" id="PF00010">
    <property type="entry name" value="HLH"/>
    <property type="match status" value="1"/>
</dbReference>
<dbReference type="PANTHER" id="PTHR13935">
    <property type="entry name" value="ACHAETE-SCUTE TRANSCRIPTION FACTOR-RELATED"/>
    <property type="match status" value="1"/>
</dbReference>
<dbReference type="EMBL" id="JBBPBK010000001">
    <property type="protein sequence ID" value="KAK9292354.1"/>
    <property type="molecule type" value="Genomic_DNA"/>
</dbReference>
<dbReference type="SUPFAM" id="SSF47459">
    <property type="entry name" value="HLH, helix-loop-helix DNA-binding domain"/>
    <property type="match status" value="1"/>
</dbReference>
<evidence type="ECO:0000259" key="6">
    <source>
        <dbReference type="PROSITE" id="PS50888"/>
    </source>
</evidence>
<feature type="coiled-coil region" evidence="5">
    <location>
        <begin position="114"/>
        <end position="141"/>
    </location>
</feature>
<sequence>MNNHPPMFPFHQEDYDELFQISSTPHQEHKIQQDLFMGHASLVESNLQDTKVRPQKILATSDNNFEGNNYDDKKIKRKELERDRRQRVATLCQSLRSLLPRESVKGKCSVSDQINEAANYIKSLQIKIQELRIRRDELKKLSKSSSHGCRNQTSNINSPNCVMVRPYFCGVEIVISGGFREEGLPLSRVVEILLEEGLSVVSCVSTKANEGLFHTIQSEVSDLSVDLSGLQRKLTDVVNPSSR</sequence>
<evidence type="ECO:0000313" key="8">
    <source>
        <dbReference type="Proteomes" id="UP001415857"/>
    </source>
</evidence>
<keyword evidence="8" id="KW-1185">Reference proteome</keyword>
<dbReference type="GO" id="GO:0000977">
    <property type="term" value="F:RNA polymerase II transcription regulatory region sequence-specific DNA binding"/>
    <property type="evidence" value="ECO:0007669"/>
    <property type="project" value="TreeGrafter"/>
</dbReference>
<evidence type="ECO:0000256" key="3">
    <source>
        <dbReference type="ARBA" id="ARBA00023163"/>
    </source>
</evidence>
<evidence type="ECO:0000256" key="2">
    <source>
        <dbReference type="ARBA" id="ARBA00023015"/>
    </source>
</evidence>
<dbReference type="GO" id="GO:0090575">
    <property type="term" value="C:RNA polymerase II transcription regulator complex"/>
    <property type="evidence" value="ECO:0007669"/>
    <property type="project" value="TreeGrafter"/>
</dbReference>
<dbReference type="Proteomes" id="UP001415857">
    <property type="component" value="Unassembled WGS sequence"/>
</dbReference>
<dbReference type="GO" id="GO:0000981">
    <property type="term" value="F:DNA-binding transcription factor activity, RNA polymerase II-specific"/>
    <property type="evidence" value="ECO:0007669"/>
    <property type="project" value="TreeGrafter"/>
</dbReference>
<keyword evidence="2" id="KW-0805">Transcription regulation</keyword>
<gene>
    <name evidence="7" type="ORF">L1049_020320</name>
</gene>
<name>A0AAP0SDT5_LIQFO</name>
<dbReference type="Gene3D" id="4.10.280.10">
    <property type="entry name" value="Helix-loop-helix DNA-binding domain"/>
    <property type="match status" value="1"/>
</dbReference>
<dbReference type="CDD" id="cd18914">
    <property type="entry name" value="bHLH_AtORG2_like"/>
    <property type="match status" value="1"/>
</dbReference>
<dbReference type="SMART" id="SM00353">
    <property type="entry name" value="HLH"/>
    <property type="match status" value="1"/>
</dbReference>
<evidence type="ECO:0000313" key="7">
    <source>
        <dbReference type="EMBL" id="KAK9292354.1"/>
    </source>
</evidence>
<comment type="subcellular location">
    <subcellularLocation>
        <location evidence="1">Nucleus</location>
    </subcellularLocation>
</comment>
<dbReference type="AlphaFoldDB" id="A0AAP0SDT5"/>
<reference evidence="7 8" key="1">
    <citation type="journal article" date="2024" name="Plant J.">
        <title>Genome sequences and population genomics reveal climatic adaptation and genomic divergence between two closely related sweetgum species.</title>
        <authorList>
            <person name="Xu W.Q."/>
            <person name="Ren C.Q."/>
            <person name="Zhang X.Y."/>
            <person name="Comes H.P."/>
            <person name="Liu X.H."/>
            <person name="Li Y.G."/>
            <person name="Kettle C.J."/>
            <person name="Jalonen R."/>
            <person name="Gaisberger H."/>
            <person name="Ma Y.Z."/>
            <person name="Qiu Y.X."/>
        </authorList>
    </citation>
    <scope>NUCLEOTIDE SEQUENCE [LARGE SCALE GENOMIC DNA]</scope>
    <source>
        <strain evidence="7">Hangzhou</strain>
    </source>
</reference>
<dbReference type="InterPro" id="IPR011598">
    <property type="entry name" value="bHLH_dom"/>
</dbReference>
<organism evidence="7 8">
    <name type="scientific">Liquidambar formosana</name>
    <name type="common">Formosan gum</name>
    <dbReference type="NCBI Taxonomy" id="63359"/>
    <lineage>
        <taxon>Eukaryota</taxon>
        <taxon>Viridiplantae</taxon>
        <taxon>Streptophyta</taxon>
        <taxon>Embryophyta</taxon>
        <taxon>Tracheophyta</taxon>
        <taxon>Spermatophyta</taxon>
        <taxon>Magnoliopsida</taxon>
        <taxon>eudicotyledons</taxon>
        <taxon>Gunneridae</taxon>
        <taxon>Pentapetalae</taxon>
        <taxon>Saxifragales</taxon>
        <taxon>Altingiaceae</taxon>
        <taxon>Liquidambar</taxon>
    </lineage>
</organism>
<dbReference type="InterPro" id="IPR015660">
    <property type="entry name" value="MASH1/Ascl1a-like"/>
</dbReference>
<accession>A0AAP0SDT5</accession>
<evidence type="ECO:0000256" key="1">
    <source>
        <dbReference type="ARBA" id="ARBA00004123"/>
    </source>
</evidence>
<evidence type="ECO:0000256" key="5">
    <source>
        <dbReference type="SAM" id="Coils"/>
    </source>
</evidence>
<keyword evidence="4" id="KW-0539">Nucleus</keyword>
<comment type="caution">
    <text evidence="7">The sequence shown here is derived from an EMBL/GenBank/DDBJ whole genome shotgun (WGS) entry which is preliminary data.</text>
</comment>
<evidence type="ECO:0000256" key="4">
    <source>
        <dbReference type="ARBA" id="ARBA00023242"/>
    </source>
</evidence>
<dbReference type="PANTHER" id="PTHR13935:SF134">
    <property type="entry name" value="TRANSCRIPTION FACTOR BHLH FAMILY-RELATED"/>
    <property type="match status" value="1"/>
</dbReference>